<evidence type="ECO:0000256" key="11">
    <source>
        <dbReference type="SAM" id="MobiDB-lite"/>
    </source>
</evidence>
<dbReference type="GO" id="GO:0005666">
    <property type="term" value="C:RNA polymerase III complex"/>
    <property type="evidence" value="ECO:0007669"/>
    <property type="project" value="UniProtKB-UniRule"/>
</dbReference>
<dbReference type="Pfam" id="PF22536">
    <property type="entry name" value="WHD_POLR3C"/>
    <property type="match status" value="1"/>
</dbReference>
<name>A0A0A8L1V7_9SACH</name>
<dbReference type="PANTHER" id="PTHR12949:SF0">
    <property type="entry name" value="DNA-DIRECTED RNA POLYMERASE III SUBUNIT RPC3"/>
    <property type="match status" value="1"/>
</dbReference>
<evidence type="ECO:0000259" key="14">
    <source>
        <dbReference type="Pfam" id="PF22536"/>
    </source>
</evidence>
<dbReference type="Proteomes" id="UP000031516">
    <property type="component" value="Unassembled WGS sequence"/>
</dbReference>
<dbReference type="PANTHER" id="PTHR12949">
    <property type="entry name" value="RNA POLYMERASE III DNA DIRECTED -RELATED"/>
    <property type="match status" value="1"/>
</dbReference>
<dbReference type="SUPFAM" id="SSF46785">
    <property type="entry name" value="Winged helix' DNA-binding domain"/>
    <property type="match status" value="1"/>
</dbReference>
<proteinExistence type="inferred from homology"/>
<dbReference type="InterPro" id="IPR055207">
    <property type="entry name" value="POLR3C_WHD"/>
</dbReference>
<dbReference type="InterPro" id="IPR036390">
    <property type="entry name" value="WH_DNA-bd_sf"/>
</dbReference>
<dbReference type="InterPro" id="IPR036388">
    <property type="entry name" value="WH-like_DNA-bd_sf"/>
</dbReference>
<feature type="compositionally biased region" description="Polar residues" evidence="11">
    <location>
        <begin position="18"/>
        <end position="33"/>
    </location>
</feature>
<organism evidence="15 16">
    <name type="scientific">Kluyveromyces dobzhanskii CBS 2104</name>
    <dbReference type="NCBI Taxonomy" id="1427455"/>
    <lineage>
        <taxon>Eukaryota</taxon>
        <taxon>Fungi</taxon>
        <taxon>Dikarya</taxon>
        <taxon>Ascomycota</taxon>
        <taxon>Saccharomycotina</taxon>
        <taxon>Saccharomycetes</taxon>
        <taxon>Saccharomycetales</taxon>
        <taxon>Saccharomycetaceae</taxon>
        <taxon>Kluyveromyces</taxon>
    </lineage>
</organism>
<reference evidence="15 16" key="1">
    <citation type="submission" date="2014-03" db="EMBL/GenBank/DDBJ databases">
        <title>The genome of Kluyveromyces dobzhanskii.</title>
        <authorList>
            <person name="Nystedt B."/>
            <person name="Astrom S."/>
        </authorList>
    </citation>
    <scope>NUCLEOTIDE SEQUENCE [LARGE SCALE GENOMIC DNA]</scope>
    <source>
        <strain evidence="15 16">CBS 2104</strain>
    </source>
</reference>
<dbReference type="Pfam" id="PF20912">
    <property type="entry name" value="RPC3_helical"/>
    <property type="match status" value="1"/>
</dbReference>
<dbReference type="Gene3D" id="1.10.10.10">
    <property type="entry name" value="Winged helix-like DNA-binding domain superfamily/Winged helix DNA-binding domain"/>
    <property type="match status" value="2"/>
</dbReference>
<sequence length="662" mass="74312">MSAAQAALIPDAAVETAASSNGGMSATPGTELSASPEPIDISSLEQRTLNPESFLYSELAKSHLGERASAVLSVLVNKGRLSTREIHSFIPELSMASIKTVLVSLIQLRCVQYMEETSLSGRKTLYYYFNEEGLFLMLYAGDIGNRITEYFNSEEEESLINIAQQIVLNVLSLGSLTVKNFMASFEPLSEDGSMFHVHQAFVKLAELELLVPLQGIHYTPIVDLWNMLFLREYKKLPTNTTQSDLKKRNEAKAKAKLEFNRIVSSPTLGSNGQMFLTDAATGFKKVNESISLTFNLDRYLKTRRSNQLVQFAQSRIGTTSSKIYAAALSMTEQNSNELSHPLSKTGLFQDLDERTSLESDLKLDEESAKGVSFSALDVAKRLPKSLDLRGSLVLSNQSSKRKQKHRQSPQQPEKRIKTEDGFAVPPLPTVMEESEEEEQEGDNSNLDFDEDQSDPHSLSLVNGHLRLLLTANIPFIKETKPGQFYVPYSTLIPILKTYTYDSVIASTLGPSSHRVLKCIRDNGLCSERTITTTSLMREKDVRTVIGTLVKYNAIEIQEVPRTADRAASRAVFLFRIKEKHAFNAMKQNLTWNLARLISKLETLKEENATLLKKANRDDVKGREMELLLASEINQLKLVNDRELNGLVRRHRLISLWEVFKLF</sequence>
<evidence type="ECO:0000256" key="8">
    <source>
        <dbReference type="ARBA" id="ARBA00025127"/>
    </source>
</evidence>
<comment type="subunit">
    <text evidence="3 9">Component of the RNA polymerase III (Pol III) complex consisting of 17 subunits.</text>
</comment>
<evidence type="ECO:0000313" key="15">
    <source>
        <dbReference type="EMBL" id="CDO92174.1"/>
    </source>
</evidence>
<evidence type="ECO:0000256" key="5">
    <source>
        <dbReference type="ARBA" id="ARBA00022478"/>
    </source>
</evidence>
<protein>
    <recommendedName>
        <fullName evidence="4 9">DNA-directed RNA polymerase III subunit RPC3</fullName>
        <shortName evidence="9">RNA polymerase III subunit C3</shortName>
    </recommendedName>
</protein>
<evidence type="ECO:0000256" key="1">
    <source>
        <dbReference type="ARBA" id="ARBA00004123"/>
    </source>
</evidence>
<feature type="domain" description="RNA polymerase III Rpc82 C -terminal" evidence="12">
    <location>
        <begin position="200"/>
        <end position="495"/>
    </location>
</feature>
<comment type="subcellular location">
    <subcellularLocation>
        <location evidence="1 9">Nucleus</location>
    </subcellularLocation>
</comment>
<evidence type="ECO:0000256" key="10">
    <source>
        <dbReference type="SAM" id="Coils"/>
    </source>
</evidence>
<comment type="function">
    <text evidence="8 9">DNA-dependent RNA polymerase catalyzes the transcription of DNA into RNA using the four ribonucleoside triphosphates as substrates. Specific core component of RNA polymerase III which synthesizes small RNAs, such as 5S rRNA and tRNAs.</text>
</comment>
<keyword evidence="16" id="KW-1185">Reference proteome</keyword>
<evidence type="ECO:0000256" key="3">
    <source>
        <dbReference type="ARBA" id="ARBA00011206"/>
    </source>
</evidence>
<comment type="caution">
    <text evidence="15">The sequence shown here is derived from an EMBL/GenBank/DDBJ whole genome shotgun (WGS) entry which is preliminary data.</text>
</comment>
<evidence type="ECO:0000256" key="9">
    <source>
        <dbReference type="RuleBase" id="RU367076"/>
    </source>
</evidence>
<keyword evidence="7 9" id="KW-0539">Nucleus</keyword>
<evidence type="ECO:0000256" key="7">
    <source>
        <dbReference type="ARBA" id="ARBA00023242"/>
    </source>
</evidence>
<dbReference type="InterPro" id="IPR008806">
    <property type="entry name" value="RNA_pol_III_Rpc82_C"/>
</dbReference>
<evidence type="ECO:0000259" key="13">
    <source>
        <dbReference type="Pfam" id="PF08221"/>
    </source>
</evidence>
<accession>A0A0A8L1V7</accession>
<dbReference type="Pfam" id="PF08221">
    <property type="entry name" value="HTH_9"/>
    <property type="match status" value="1"/>
</dbReference>
<feature type="region of interest" description="Disordered" evidence="11">
    <location>
        <begin position="18"/>
        <end position="37"/>
    </location>
</feature>
<feature type="domain" description="RNA polymerase III subunit RPC82-related helix-turn-helix" evidence="13">
    <location>
        <begin position="54"/>
        <end position="116"/>
    </location>
</feature>
<dbReference type="EMBL" id="CCBQ010000012">
    <property type="protein sequence ID" value="CDO92174.1"/>
    <property type="molecule type" value="Genomic_DNA"/>
</dbReference>
<dbReference type="GO" id="GO:0006351">
    <property type="term" value="P:DNA-templated transcription"/>
    <property type="evidence" value="ECO:0007669"/>
    <property type="project" value="InterPro"/>
</dbReference>
<keyword evidence="5 9" id="KW-0240">DNA-directed RNA polymerase</keyword>
<evidence type="ECO:0000259" key="12">
    <source>
        <dbReference type="Pfam" id="PF05645"/>
    </source>
</evidence>
<feature type="region of interest" description="Disordered" evidence="11">
    <location>
        <begin position="393"/>
        <end position="455"/>
    </location>
</feature>
<feature type="domain" description="DNA-directed RNA polymerase III subunit RPC3 winged-helix" evidence="14">
    <location>
        <begin position="501"/>
        <end position="576"/>
    </location>
</feature>
<dbReference type="InterPro" id="IPR039748">
    <property type="entry name" value="RPC3"/>
</dbReference>
<dbReference type="InterPro" id="IPR013197">
    <property type="entry name" value="RNA_pol_III_RPC82-rel_HTH"/>
</dbReference>
<dbReference type="GO" id="GO:0003697">
    <property type="term" value="F:single-stranded DNA binding"/>
    <property type="evidence" value="ECO:0007669"/>
    <property type="project" value="UniProtKB-UniRule"/>
</dbReference>
<gene>
    <name evidence="15" type="ORF">KLDO_g497</name>
</gene>
<evidence type="ECO:0000313" key="16">
    <source>
        <dbReference type="Proteomes" id="UP000031516"/>
    </source>
</evidence>
<keyword evidence="6 9" id="KW-0804">Transcription</keyword>
<evidence type="ECO:0000256" key="4">
    <source>
        <dbReference type="ARBA" id="ARBA00016689"/>
    </source>
</evidence>
<keyword evidence="10" id="KW-0175">Coiled coil</keyword>
<dbReference type="OrthoDB" id="272392at2759"/>
<feature type="coiled-coil region" evidence="10">
    <location>
        <begin position="586"/>
        <end position="613"/>
    </location>
</feature>
<evidence type="ECO:0000256" key="6">
    <source>
        <dbReference type="ARBA" id="ARBA00023163"/>
    </source>
</evidence>
<dbReference type="AlphaFoldDB" id="A0A0A8L1V7"/>
<dbReference type="Pfam" id="PF05645">
    <property type="entry name" value="RNA_pol_Rpc82"/>
    <property type="match status" value="1"/>
</dbReference>
<feature type="compositionally biased region" description="Acidic residues" evidence="11">
    <location>
        <begin position="432"/>
        <end position="452"/>
    </location>
</feature>
<comment type="similarity">
    <text evidence="2 9">Belongs to the RNA polymerase beta chain family.</text>
</comment>
<evidence type="ECO:0000256" key="2">
    <source>
        <dbReference type="ARBA" id="ARBA00006835"/>
    </source>
</evidence>